<dbReference type="EMBL" id="JACVVK020000201">
    <property type="protein sequence ID" value="KAK7484986.1"/>
    <property type="molecule type" value="Genomic_DNA"/>
</dbReference>
<evidence type="ECO:0000313" key="2">
    <source>
        <dbReference type="Proteomes" id="UP001519460"/>
    </source>
</evidence>
<name>A0ABD0KDB7_9CAEN</name>
<reference evidence="1 2" key="1">
    <citation type="journal article" date="2023" name="Sci. Data">
        <title>Genome assembly of the Korean intertidal mud-creeper Batillaria attramentaria.</title>
        <authorList>
            <person name="Patra A.K."/>
            <person name="Ho P.T."/>
            <person name="Jun S."/>
            <person name="Lee S.J."/>
            <person name="Kim Y."/>
            <person name="Won Y.J."/>
        </authorList>
    </citation>
    <scope>NUCLEOTIDE SEQUENCE [LARGE SCALE GENOMIC DNA]</scope>
    <source>
        <strain evidence="1">Wonlab-2016</strain>
    </source>
</reference>
<evidence type="ECO:0000313" key="1">
    <source>
        <dbReference type="EMBL" id="KAK7484986.1"/>
    </source>
</evidence>
<comment type="caution">
    <text evidence="1">The sequence shown here is derived from an EMBL/GenBank/DDBJ whole genome shotgun (WGS) entry which is preliminary data.</text>
</comment>
<proteinExistence type="predicted"/>
<dbReference type="Proteomes" id="UP001519460">
    <property type="component" value="Unassembled WGS sequence"/>
</dbReference>
<accession>A0ABD0KDB7</accession>
<dbReference type="AlphaFoldDB" id="A0ABD0KDB7"/>
<keyword evidence="2" id="KW-1185">Reference proteome</keyword>
<gene>
    <name evidence="1" type="ORF">BaRGS_00023764</name>
</gene>
<protein>
    <submittedName>
        <fullName evidence="1">Uncharacterized protein</fullName>
    </submittedName>
</protein>
<organism evidence="1 2">
    <name type="scientific">Batillaria attramentaria</name>
    <dbReference type="NCBI Taxonomy" id="370345"/>
    <lineage>
        <taxon>Eukaryota</taxon>
        <taxon>Metazoa</taxon>
        <taxon>Spiralia</taxon>
        <taxon>Lophotrochozoa</taxon>
        <taxon>Mollusca</taxon>
        <taxon>Gastropoda</taxon>
        <taxon>Caenogastropoda</taxon>
        <taxon>Sorbeoconcha</taxon>
        <taxon>Cerithioidea</taxon>
        <taxon>Batillariidae</taxon>
        <taxon>Batillaria</taxon>
    </lineage>
</organism>
<sequence length="130" mass="14595">MTVCDLLIEFSAQPVQPLDVEAALVLSGLEPPPDCLIWSNVYPVTPPDIEAALHPTPTVWNIDLKIDRHQTSTQTKILLDPSSDHSLYSCFVLPEISFPLRRRHPQLVFVFYNTESVQTFSTSADLRTSC</sequence>